<dbReference type="RefSeq" id="WP_126209903.1">
    <property type="nucleotide sequence ID" value="NZ_PEML01000135.1"/>
</dbReference>
<dbReference type="SUPFAM" id="SSF48452">
    <property type="entry name" value="TPR-like"/>
    <property type="match status" value="2"/>
</dbReference>
<dbReference type="SMART" id="SM01043">
    <property type="entry name" value="BTAD"/>
    <property type="match status" value="1"/>
</dbReference>
<organism evidence="2 3">
    <name type="scientific">Thermus scotoductus</name>
    <dbReference type="NCBI Taxonomy" id="37636"/>
    <lineage>
        <taxon>Bacteria</taxon>
        <taxon>Thermotogati</taxon>
        <taxon>Deinococcota</taxon>
        <taxon>Deinococci</taxon>
        <taxon>Thermales</taxon>
        <taxon>Thermaceae</taxon>
        <taxon>Thermus</taxon>
    </lineage>
</organism>
<dbReference type="InterPro" id="IPR011990">
    <property type="entry name" value="TPR-like_helical_dom_sf"/>
</dbReference>
<dbReference type="Gene3D" id="1.25.40.10">
    <property type="entry name" value="Tetratricopeptide repeat domain"/>
    <property type="match status" value="2"/>
</dbReference>
<gene>
    <name evidence="2" type="ORF">CSW25_05535</name>
</gene>
<evidence type="ECO:0000313" key="3">
    <source>
        <dbReference type="Proteomes" id="UP000287962"/>
    </source>
</evidence>
<feature type="non-terminal residue" evidence="2">
    <location>
        <position position="1"/>
    </location>
</feature>
<evidence type="ECO:0000259" key="1">
    <source>
        <dbReference type="SMART" id="SM01043"/>
    </source>
</evidence>
<dbReference type="Pfam" id="PF03704">
    <property type="entry name" value="BTAD"/>
    <property type="match status" value="1"/>
</dbReference>
<dbReference type="Gene3D" id="1.10.10.10">
    <property type="entry name" value="Winged helix-like DNA-binding domain superfamily/Winged helix DNA-binding domain"/>
    <property type="match status" value="1"/>
</dbReference>
<keyword evidence="3" id="KW-1185">Reference proteome</keyword>
<accession>A0ABY0AIY6</accession>
<comment type="caution">
    <text evidence="2">The sequence shown here is derived from an EMBL/GenBank/DDBJ whole genome shotgun (WGS) entry which is preliminary data.</text>
</comment>
<dbReference type="EMBL" id="PEML01000135">
    <property type="protein sequence ID" value="RTI07784.1"/>
    <property type="molecule type" value="Genomic_DNA"/>
</dbReference>
<evidence type="ECO:0000313" key="2">
    <source>
        <dbReference type="EMBL" id="RTI07784.1"/>
    </source>
</evidence>
<name>A0ABY0AIY6_THESC</name>
<dbReference type="PANTHER" id="PTHR35807">
    <property type="entry name" value="TRANSCRIPTIONAL REGULATOR REDD-RELATED"/>
    <property type="match status" value="1"/>
</dbReference>
<dbReference type="InterPro" id="IPR051677">
    <property type="entry name" value="AfsR-DnrI-RedD_regulator"/>
</dbReference>
<sequence length="673" mass="75160">AHRATGGWPLPLFLSALTGRPPEAEALLQGLKESLSEDEFREGLLLAALPFLPQAHATPATENLFQKGLLRLTPEGFRLHDLMREMALRSLLPEVQKAVREAEGRLPPELLAEAYFASGLREDLLALLERPIQISTPAERLLAWEGLLRTGGPRAKLRLGEALLQCGRKEGVSLLEGLLHEEPRVALTALGHLAYYLAEPMLGRDLPRARAYLERGLGLLDRVPGELAGRFLNDAARVPYEEGKPLEAMGLLEEALRRLPPESPYRAAPLTNLALLRLELQGDLLGRITTLEELGLSPSYTHANLPGHLRDLGRLYLLLGEREKAKAYLKRAQEAPGNPLAALEAAMLLAHLEGDEGALARLLAQAELWENPYLVARGRALLAELRGDPSLVEGLEGFLPRLTLALLKRDASLLPPYPEEREERLYWHAARYRLLGEGKDLDALLNLTQVGARILPVLLRHGEIPPLRAEVLGRFRLEGPLGPVALKGKAKEVFALLLLGLPREEVAFALWPDLSEEAALNNLYVWLARLRKALEPWGVPTYLLEEGLARVEADLFALERALAEGKAEEALRLYQEPLFPGLDHPLLDRRREEVFHRVRALFLQKGEPLYLERLLELDPLDEEALTLLVETCLKRGQRARALRFLEGYRKRLWQELGEKPSPRLQALLSRLSG</sequence>
<dbReference type="InterPro" id="IPR036388">
    <property type="entry name" value="WH-like_DNA-bd_sf"/>
</dbReference>
<dbReference type="InterPro" id="IPR005158">
    <property type="entry name" value="BTAD"/>
</dbReference>
<protein>
    <submittedName>
        <fullName evidence="2">Transcriptional regulator</fullName>
    </submittedName>
</protein>
<proteinExistence type="predicted"/>
<dbReference type="PANTHER" id="PTHR35807:SF2">
    <property type="entry name" value="TRANSCRIPTIONAL ACTIVATOR DOMAIN"/>
    <property type="match status" value="1"/>
</dbReference>
<reference evidence="2 3" key="1">
    <citation type="journal article" date="2019" name="Extremophiles">
        <title>Biogeography of thermophiles and predominance of Thermus scotoductus in domestic water heaters.</title>
        <authorList>
            <person name="Wilpiszeski R.L."/>
            <person name="Zhang Z."/>
            <person name="House C.H."/>
        </authorList>
    </citation>
    <scope>NUCLEOTIDE SEQUENCE [LARGE SCALE GENOMIC DNA]</scope>
    <source>
        <strain evidence="2 3">12_S12</strain>
    </source>
</reference>
<feature type="domain" description="Bacterial transcriptional activator" evidence="1">
    <location>
        <begin position="553"/>
        <end position="672"/>
    </location>
</feature>
<dbReference type="Proteomes" id="UP000287962">
    <property type="component" value="Unassembled WGS sequence"/>
</dbReference>